<dbReference type="AlphaFoldDB" id="A0A811LUL3"/>
<keyword evidence="9 10" id="KW-0472">Membrane</keyword>
<dbReference type="SUPFAM" id="SSF57850">
    <property type="entry name" value="RING/U-box"/>
    <property type="match status" value="1"/>
</dbReference>
<evidence type="ECO:0000256" key="9">
    <source>
        <dbReference type="ARBA" id="ARBA00023136"/>
    </source>
</evidence>
<evidence type="ECO:0000256" key="8">
    <source>
        <dbReference type="ARBA" id="ARBA00022989"/>
    </source>
</evidence>
<dbReference type="Proteomes" id="UP000614601">
    <property type="component" value="Unassembled WGS sequence"/>
</dbReference>
<protein>
    <recommendedName>
        <fullName evidence="11">RING-CH-type domain-containing protein</fullName>
    </recommendedName>
</protein>
<dbReference type="PROSITE" id="PS51292">
    <property type="entry name" value="ZF_RING_CH"/>
    <property type="match status" value="1"/>
</dbReference>
<keyword evidence="8 10" id="KW-1133">Transmembrane helix</keyword>
<accession>A0A811LUL3</accession>
<keyword evidence="6" id="KW-0833">Ubl conjugation pathway</keyword>
<evidence type="ECO:0000256" key="10">
    <source>
        <dbReference type="SAM" id="Phobius"/>
    </source>
</evidence>
<name>A0A811LUL3_9BILA</name>
<reference evidence="12" key="1">
    <citation type="submission" date="2020-09" db="EMBL/GenBank/DDBJ databases">
        <authorList>
            <person name="Kikuchi T."/>
        </authorList>
    </citation>
    <scope>NUCLEOTIDE SEQUENCE</scope>
    <source>
        <strain evidence="12">SH1</strain>
    </source>
</reference>
<evidence type="ECO:0000313" key="13">
    <source>
        <dbReference type="Proteomes" id="UP000614601"/>
    </source>
</evidence>
<evidence type="ECO:0000256" key="5">
    <source>
        <dbReference type="ARBA" id="ARBA00022771"/>
    </source>
</evidence>
<keyword evidence="7" id="KW-0862">Zinc</keyword>
<dbReference type="GO" id="GO:0008270">
    <property type="term" value="F:zinc ion binding"/>
    <property type="evidence" value="ECO:0007669"/>
    <property type="project" value="UniProtKB-KW"/>
</dbReference>
<organism evidence="12 13">
    <name type="scientific">Bursaphelenchus okinawaensis</name>
    <dbReference type="NCBI Taxonomy" id="465554"/>
    <lineage>
        <taxon>Eukaryota</taxon>
        <taxon>Metazoa</taxon>
        <taxon>Ecdysozoa</taxon>
        <taxon>Nematoda</taxon>
        <taxon>Chromadorea</taxon>
        <taxon>Rhabditida</taxon>
        <taxon>Tylenchina</taxon>
        <taxon>Tylenchomorpha</taxon>
        <taxon>Aphelenchoidea</taxon>
        <taxon>Aphelenchoididae</taxon>
        <taxon>Bursaphelenchus</taxon>
    </lineage>
</organism>
<gene>
    <name evidence="12" type="ORF">BOKJ2_LOCUS14438</name>
</gene>
<dbReference type="GO" id="GO:0016020">
    <property type="term" value="C:membrane"/>
    <property type="evidence" value="ECO:0007669"/>
    <property type="project" value="UniProtKB-SubCell"/>
</dbReference>
<evidence type="ECO:0000256" key="7">
    <source>
        <dbReference type="ARBA" id="ARBA00022833"/>
    </source>
</evidence>
<evidence type="ECO:0000256" key="6">
    <source>
        <dbReference type="ARBA" id="ARBA00022786"/>
    </source>
</evidence>
<keyword evidence="4" id="KW-0479">Metal-binding</keyword>
<dbReference type="PANTHER" id="PTHR46065">
    <property type="entry name" value="E3 UBIQUITIN-PROTEIN LIGASE MARCH 2/3 FAMILY MEMBER"/>
    <property type="match status" value="1"/>
</dbReference>
<dbReference type="Pfam" id="PF12906">
    <property type="entry name" value="RINGv"/>
    <property type="match status" value="1"/>
</dbReference>
<dbReference type="OrthoDB" id="264354at2759"/>
<dbReference type="InterPro" id="IPR013083">
    <property type="entry name" value="Znf_RING/FYVE/PHD"/>
</dbReference>
<proteinExistence type="predicted"/>
<keyword evidence="3 10" id="KW-0812">Transmembrane</keyword>
<keyword evidence="13" id="KW-1185">Reference proteome</keyword>
<dbReference type="PANTHER" id="PTHR46065:SF3">
    <property type="entry name" value="FI20425P1"/>
    <property type="match status" value="1"/>
</dbReference>
<evidence type="ECO:0000256" key="1">
    <source>
        <dbReference type="ARBA" id="ARBA00004141"/>
    </source>
</evidence>
<feature type="domain" description="RING-CH-type" evidence="11">
    <location>
        <begin position="16"/>
        <end position="76"/>
    </location>
</feature>
<evidence type="ECO:0000256" key="4">
    <source>
        <dbReference type="ARBA" id="ARBA00022723"/>
    </source>
</evidence>
<dbReference type="EMBL" id="CAJFCW020000006">
    <property type="protein sequence ID" value="CAG9128329.1"/>
    <property type="molecule type" value="Genomic_DNA"/>
</dbReference>
<dbReference type="EMBL" id="CAJFDH010000006">
    <property type="protein sequence ID" value="CAD5231031.1"/>
    <property type="molecule type" value="Genomic_DNA"/>
</dbReference>
<comment type="caution">
    <text evidence="12">The sequence shown here is derived from an EMBL/GenBank/DDBJ whole genome shotgun (WGS) entry which is preliminary data.</text>
</comment>
<dbReference type="GO" id="GO:0004842">
    <property type="term" value="F:ubiquitin-protein transferase activity"/>
    <property type="evidence" value="ECO:0007669"/>
    <property type="project" value="TreeGrafter"/>
</dbReference>
<evidence type="ECO:0000256" key="3">
    <source>
        <dbReference type="ARBA" id="ARBA00022692"/>
    </source>
</evidence>
<evidence type="ECO:0000256" key="2">
    <source>
        <dbReference type="ARBA" id="ARBA00022679"/>
    </source>
</evidence>
<feature type="transmembrane region" description="Helical" evidence="10">
    <location>
        <begin position="102"/>
        <end position="122"/>
    </location>
</feature>
<feature type="transmembrane region" description="Helical" evidence="10">
    <location>
        <begin position="142"/>
        <end position="163"/>
    </location>
</feature>
<dbReference type="GO" id="GO:0016567">
    <property type="term" value="P:protein ubiquitination"/>
    <property type="evidence" value="ECO:0007669"/>
    <property type="project" value="TreeGrafter"/>
</dbReference>
<dbReference type="InterPro" id="IPR011016">
    <property type="entry name" value="Znf_RING-CH"/>
</dbReference>
<dbReference type="SMART" id="SM00744">
    <property type="entry name" value="RINGv"/>
    <property type="match status" value="1"/>
</dbReference>
<keyword evidence="2" id="KW-0808">Transferase</keyword>
<keyword evidence="5" id="KW-0863">Zinc-finger</keyword>
<comment type="subcellular location">
    <subcellularLocation>
        <location evidence="1">Membrane</location>
        <topology evidence="1">Multi-pass membrane protein</topology>
    </subcellularLocation>
</comment>
<evidence type="ECO:0000313" key="12">
    <source>
        <dbReference type="EMBL" id="CAD5231031.1"/>
    </source>
</evidence>
<dbReference type="Gene3D" id="3.30.40.10">
    <property type="entry name" value="Zinc/RING finger domain, C3HC4 (zinc finger)"/>
    <property type="match status" value="1"/>
</dbReference>
<sequence length="191" mass="22697">MLATRSRDDISTRTALLSDQIPICRICLEEDGPSDMVRPCLCSGTQARVHRFCMKEWLKASGKQRCEICKSEFGVRQRRLKPVNEWNFPTPVGDMFEDQVEFVCLFVWMLFEIRILIAISNQGVGQMHRDLCDTFESSRMAYIWWLSLMFNTFYYAQSLMAVFEKWLINNTETDWYFDKMREEKKPRNKLD</sequence>
<evidence type="ECO:0000259" key="11">
    <source>
        <dbReference type="PROSITE" id="PS51292"/>
    </source>
</evidence>
<dbReference type="Proteomes" id="UP000783686">
    <property type="component" value="Unassembled WGS sequence"/>
</dbReference>